<evidence type="ECO:0000313" key="2">
    <source>
        <dbReference type="EMBL" id="TDQ51292.1"/>
    </source>
</evidence>
<dbReference type="PANTHER" id="PTHR33930:SF2">
    <property type="entry name" value="BLR3452 PROTEIN"/>
    <property type="match status" value="1"/>
</dbReference>
<keyword evidence="3" id="KW-1185">Reference proteome</keyword>
<dbReference type="AlphaFoldDB" id="A0A4R6UVM0"/>
<protein>
    <submittedName>
        <fullName evidence="2">AhpD family alkylhydroperoxidase</fullName>
    </submittedName>
</protein>
<dbReference type="RefSeq" id="WP_133587163.1">
    <property type="nucleotide sequence ID" value="NZ_CP037953.1"/>
</dbReference>
<dbReference type="SUPFAM" id="SSF69118">
    <property type="entry name" value="AhpD-like"/>
    <property type="match status" value="1"/>
</dbReference>
<dbReference type="GO" id="GO:0051920">
    <property type="term" value="F:peroxiredoxin activity"/>
    <property type="evidence" value="ECO:0007669"/>
    <property type="project" value="InterPro"/>
</dbReference>
<evidence type="ECO:0000313" key="3">
    <source>
        <dbReference type="Proteomes" id="UP000295375"/>
    </source>
</evidence>
<organism evidence="2 3">
    <name type="scientific">Permianibacter aggregans</name>
    <dbReference type="NCBI Taxonomy" id="1510150"/>
    <lineage>
        <taxon>Bacteria</taxon>
        <taxon>Pseudomonadati</taxon>
        <taxon>Pseudomonadota</taxon>
        <taxon>Gammaproteobacteria</taxon>
        <taxon>Pseudomonadales</taxon>
        <taxon>Pseudomonadaceae</taxon>
        <taxon>Permianibacter</taxon>
    </lineage>
</organism>
<dbReference type="InterPro" id="IPR003779">
    <property type="entry name" value="CMD-like"/>
</dbReference>
<dbReference type="Proteomes" id="UP000295375">
    <property type="component" value="Unassembled WGS sequence"/>
</dbReference>
<feature type="domain" description="Carboxymuconolactone decarboxylase-like" evidence="1">
    <location>
        <begin position="29"/>
        <end position="101"/>
    </location>
</feature>
<comment type="caution">
    <text evidence="2">The sequence shown here is derived from an EMBL/GenBank/DDBJ whole genome shotgun (WGS) entry which is preliminary data.</text>
</comment>
<sequence>MSETFEQFRARREAGNELVLATKNLGIKRFMSLDKVAYDDGALPRKTKELMGLVGSMVLRCNDCIDYHLDTCVQVGCSKEELEEAFSIATLIGGSIVIPHLRHAYMSLEFLFAEHEKKAK</sequence>
<dbReference type="InterPro" id="IPR029032">
    <property type="entry name" value="AhpD-like"/>
</dbReference>
<dbReference type="OrthoDB" id="1683318at2"/>
<dbReference type="InterPro" id="IPR004675">
    <property type="entry name" value="AhpD_core"/>
</dbReference>
<dbReference type="NCBIfam" id="TIGR00778">
    <property type="entry name" value="ahpD_dom"/>
    <property type="match status" value="1"/>
</dbReference>
<dbReference type="EMBL" id="SNYM01000001">
    <property type="protein sequence ID" value="TDQ51292.1"/>
    <property type="molecule type" value="Genomic_DNA"/>
</dbReference>
<name>A0A4R6UVM0_9GAMM</name>
<accession>A0A4R6UVM0</accession>
<gene>
    <name evidence="2" type="ORF">EV696_101266</name>
</gene>
<dbReference type="PANTHER" id="PTHR33930">
    <property type="entry name" value="ALKYL HYDROPEROXIDE REDUCTASE AHPD"/>
    <property type="match status" value="1"/>
</dbReference>
<dbReference type="Gene3D" id="1.20.1290.10">
    <property type="entry name" value="AhpD-like"/>
    <property type="match status" value="1"/>
</dbReference>
<reference evidence="2 3" key="1">
    <citation type="submission" date="2019-03" db="EMBL/GenBank/DDBJ databases">
        <title>Genomic Encyclopedia of Type Strains, Phase IV (KMG-IV): sequencing the most valuable type-strain genomes for metagenomic binning, comparative biology and taxonomic classification.</title>
        <authorList>
            <person name="Goeker M."/>
        </authorList>
    </citation>
    <scope>NUCLEOTIDE SEQUENCE [LARGE SCALE GENOMIC DNA]</scope>
    <source>
        <strain evidence="2 3">DSM 103792</strain>
    </source>
</reference>
<keyword evidence="2" id="KW-0575">Peroxidase</keyword>
<dbReference type="Pfam" id="PF02627">
    <property type="entry name" value="CMD"/>
    <property type="match status" value="1"/>
</dbReference>
<evidence type="ECO:0000259" key="1">
    <source>
        <dbReference type="Pfam" id="PF02627"/>
    </source>
</evidence>
<keyword evidence="2" id="KW-0560">Oxidoreductase</keyword>
<proteinExistence type="predicted"/>